<keyword evidence="6" id="KW-0547">Nucleotide-binding</keyword>
<proteinExistence type="inferred from homology"/>
<sequence>MISKLNILDFLSDHKETLHERFGVTQIGLFGSYARDEANEESDVDIAVEIDAPNKFRSFFGLKHYLETNLYPKIDLGIESTLKPIAKEFVSKEIIYV</sequence>
<dbReference type="RefSeq" id="WP_294896028.1">
    <property type="nucleotide sequence ID" value="NZ_DLUI01000041.1"/>
</dbReference>
<protein>
    <recommendedName>
        <fullName evidence="10">Polymerase nucleotidyl transferase domain-containing protein</fullName>
    </recommendedName>
</protein>
<evidence type="ECO:0000256" key="1">
    <source>
        <dbReference type="ARBA" id="ARBA00001946"/>
    </source>
</evidence>
<evidence type="ECO:0000256" key="3">
    <source>
        <dbReference type="ARBA" id="ARBA00022679"/>
    </source>
</evidence>
<keyword evidence="8" id="KW-0460">Magnesium</keyword>
<keyword evidence="3" id="KW-0808">Transferase</keyword>
<evidence type="ECO:0000259" key="10">
    <source>
        <dbReference type="Pfam" id="PF01909"/>
    </source>
</evidence>
<name>A0A2D3WCU5_9BACT</name>
<comment type="similarity">
    <text evidence="9">Belongs to the MntA antitoxin family.</text>
</comment>
<evidence type="ECO:0000256" key="7">
    <source>
        <dbReference type="ARBA" id="ARBA00022840"/>
    </source>
</evidence>
<dbReference type="PANTHER" id="PTHR33571">
    <property type="entry name" value="SSL8005 PROTEIN"/>
    <property type="match status" value="1"/>
</dbReference>
<evidence type="ECO:0000313" key="12">
    <source>
        <dbReference type="Proteomes" id="UP000228859"/>
    </source>
</evidence>
<dbReference type="Pfam" id="PF01909">
    <property type="entry name" value="NTP_transf_2"/>
    <property type="match status" value="1"/>
</dbReference>
<evidence type="ECO:0000256" key="8">
    <source>
        <dbReference type="ARBA" id="ARBA00022842"/>
    </source>
</evidence>
<dbReference type="InterPro" id="IPR002934">
    <property type="entry name" value="Polymerase_NTP_transf_dom"/>
</dbReference>
<comment type="caution">
    <text evidence="11">The sequence shown here is derived from an EMBL/GenBank/DDBJ whole genome shotgun (WGS) entry which is preliminary data.</text>
</comment>
<accession>A0A2D3WCU5</accession>
<dbReference type="Proteomes" id="UP000228859">
    <property type="component" value="Unassembled WGS sequence"/>
</dbReference>
<dbReference type="InterPro" id="IPR052038">
    <property type="entry name" value="Type-VII_TA_antitoxin"/>
</dbReference>
<evidence type="ECO:0000256" key="9">
    <source>
        <dbReference type="ARBA" id="ARBA00038276"/>
    </source>
</evidence>
<dbReference type="SUPFAM" id="SSF81301">
    <property type="entry name" value="Nucleotidyltransferase"/>
    <property type="match status" value="1"/>
</dbReference>
<dbReference type="PANTHER" id="PTHR33571:SF14">
    <property type="entry name" value="PROTEIN ADENYLYLTRANSFERASE MJ0435-RELATED"/>
    <property type="match status" value="1"/>
</dbReference>
<gene>
    <name evidence="11" type="ORF">CFH83_02425</name>
</gene>
<keyword evidence="4" id="KW-0548">Nucleotidyltransferase</keyword>
<organism evidence="11 12">
    <name type="scientific">Sulfuricurvum kujiense</name>
    <dbReference type="NCBI Taxonomy" id="148813"/>
    <lineage>
        <taxon>Bacteria</taxon>
        <taxon>Pseudomonadati</taxon>
        <taxon>Campylobacterota</taxon>
        <taxon>Epsilonproteobacteria</taxon>
        <taxon>Campylobacterales</taxon>
        <taxon>Sulfurimonadaceae</taxon>
        <taxon>Sulfuricurvum</taxon>
    </lineage>
</organism>
<keyword evidence="2" id="KW-1277">Toxin-antitoxin system</keyword>
<evidence type="ECO:0000256" key="5">
    <source>
        <dbReference type="ARBA" id="ARBA00022723"/>
    </source>
</evidence>
<evidence type="ECO:0000256" key="4">
    <source>
        <dbReference type="ARBA" id="ARBA00022695"/>
    </source>
</evidence>
<feature type="domain" description="Polymerase nucleotidyl transferase" evidence="10">
    <location>
        <begin position="12"/>
        <end position="96"/>
    </location>
</feature>
<keyword evidence="5" id="KW-0479">Metal-binding</keyword>
<dbReference type="CDD" id="cd05403">
    <property type="entry name" value="NT_KNTase_like"/>
    <property type="match status" value="1"/>
</dbReference>
<dbReference type="AlphaFoldDB" id="A0A2D3WCU5"/>
<dbReference type="EMBL" id="DLUI01000041">
    <property type="protein sequence ID" value="DAB39132.1"/>
    <property type="molecule type" value="Genomic_DNA"/>
</dbReference>
<reference evidence="11 12" key="1">
    <citation type="journal article" date="2017" name="Front. Microbiol.">
        <title>Comparative Genomic Analysis of the Class Epsilonproteobacteria and Proposed Reclassification to Epsilonbacteraeota (phyl. nov.).</title>
        <authorList>
            <person name="Waite D.W."/>
            <person name="Vanwonterghem I."/>
            <person name="Rinke C."/>
            <person name="Parks D.H."/>
            <person name="Zhang Y."/>
            <person name="Takai K."/>
            <person name="Sievert S.M."/>
            <person name="Simon J."/>
            <person name="Campbell B.J."/>
            <person name="Hanson T.E."/>
            <person name="Woyke T."/>
            <person name="Klotz M.G."/>
            <person name="Hugenholtz P."/>
        </authorList>
    </citation>
    <scope>NUCLEOTIDE SEQUENCE [LARGE SCALE GENOMIC DNA]</scope>
    <source>
        <strain evidence="11">UBA12443</strain>
    </source>
</reference>
<evidence type="ECO:0000313" key="11">
    <source>
        <dbReference type="EMBL" id="DAB39132.1"/>
    </source>
</evidence>
<evidence type="ECO:0000256" key="2">
    <source>
        <dbReference type="ARBA" id="ARBA00022649"/>
    </source>
</evidence>
<comment type="cofactor">
    <cofactor evidence="1">
        <name>Mg(2+)</name>
        <dbReference type="ChEBI" id="CHEBI:18420"/>
    </cofactor>
</comment>
<dbReference type="GO" id="GO:0005524">
    <property type="term" value="F:ATP binding"/>
    <property type="evidence" value="ECO:0007669"/>
    <property type="project" value="UniProtKB-KW"/>
</dbReference>
<keyword evidence="7" id="KW-0067">ATP-binding</keyword>
<dbReference type="Gene3D" id="3.30.460.10">
    <property type="entry name" value="Beta Polymerase, domain 2"/>
    <property type="match status" value="1"/>
</dbReference>
<dbReference type="GO" id="GO:0046872">
    <property type="term" value="F:metal ion binding"/>
    <property type="evidence" value="ECO:0007669"/>
    <property type="project" value="UniProtKB-KW"/>
</dbReference>
<dbReference type="InterPro" id="IPR043519">
    <property type="entry name" value="NT_sf"/>
</dbReference>
<dbReference type="GO" id="GO:0016779">
    <property type="term" value="F:nucleotidyltransferase activity"/>
    <property type="evidence" value="ECO:0007669"/>
    <property type="project" value="UniProtKB-KW"/>
</dbReference>
<evidence type="ECO:0000256" key="6">
    <source>
        <dbReference type="ARBA" id="ARBA00022741"/>
    </source>
</evidence>